<dbReference type="Pfam" id="PF21302">
    <property type="entry name" value="Zn_ribbon_RlmA"/>
    <property type="match status" value="1"/>
</dbReference>
<evidence type="ECO:0000313" key="5">
    <source>
        <dbReference type="Proteomes" id="UP000567795"/>
    </source>
</evidence>
<keyword evidence="4" id="KW-0808">Transferase</keyword>
<feature type="binding site" evidence="2">
    <location>
        <position position="205"/>
    </location>
    <ligand>
        <name>S-adenosyl-L-methionine</name>
        <dbReference type="ChEBI" id="CHEBI:59789"/>
    </ligand>
</feature>
<dbReference type="InterPro" id="IPR048647">
    <property type="entry name" value="RlmA_N"/>
</dbReference>
<dbReference type="PIRSF" id="PIRSF018249">
    <property type="entry name" value="MyrA_prd"/>
    <property type="match status" value="1"/>
</dbReference>
<dbReference type="AlphaFoldDB" id="A0A852ZVA4"/>
<dbReference type="Proteomes" id="UP000567795">
    <property type="component" value="Unassembled WGS sequence"/>
</dbReference>
<keyword evidence="2" id="KW-0949">S-adenosyl-L-methionine</keyword>
<protein>
    <submittedName>
        <fullName evidence="4">23S rRNA (Guanine745-N1)-methyltransferase</fullName>
        <ecNumber evidence="4">2.1.1.187</ecNumber>
    </submittedName>
</protein>
<evidence type="ECO:0000256" key="2">
    <source>
        <dbReference type="PIRSR" id="PIRSR018249-2"/>
    </source>
</evidence>
<dbReference type="CDD" id="cd02440">
    <property type="entry name" value="AdoMet_MTases"/>
    <property type="match status" value="1"/>
</dbReference>
<dbReference type="RefSeq" id="WP_246449932.1">
    <property type="nucleotide sequence ID" value="NZ_JACBZD010000001.1"/>
</dbReference>
<feature type="binding site" evidence="2">
    <location>
        <position position="89"/>
    </location>
    <ligand>
        <name>S-adenosyl-L-methionine</name>
        <dbReference type="ChEBI" id="CHEBI:59789"/>
    </ligand>
</feature>
<name>A0A852ZVA4_9ACTN</name>
<evidence type="ECO:0000259" key="3">
    <source>
        <dbReference type="Pfam" id="PF21302"/>
    </source>
</evidence>
<sequence length="306" mass="33189">MPERHPGPGTHAPRRPLAHPPLLDLLRCPLCHDPLEAGGGSLRCRTRHHTFDIARQGYVSLLTGDMRTGSADTAPMVAARTAFLTAGHYAPLARALAELAPRLCPPDGVVLDAGTGTGYYLAAVLDALPGAHGLGLDASKHALRQAARAHPRAGAAAWDLWRPFPVRGGAAHLLLNVFAPRNGAEFHRVLRADGHLLVVTPTPRHLAEVREQVGGVSVDADKERRLDDALAEHFRREHVEDLEYPIRLDAAAVRDAVAMGPTARHLGSPEELRRRTAHLADPLPVTASFRLSHFRPRRPPADRSVR</sequence>
<reference evidence="4 5" key="1">
    <citation type="submission" date="2020-07" db="EMBL/GenBank/DDBJ databases">
        <title>Sequencing the genomes of 1000 actinobacteria strains.</title>
        <authorList>
            <person name="Klenk H.-P."/>
        </authorList>
    </citation>
    <scope>NUCLEOTIDE SEQUENCE [LARGE SCALE GENOMIC DNA]</scope>
    <source>
        <strain evidence="4 5">DSM 42178</strain>
    </source>
</reference>
<feature type="binding site" evidence="1">
    <location>
        <position position="31"/>
    </location>
    <ligand>
        <name>Zn(2+)</name>
        <dbReference type="ChEBI" id="CHEBI:29105"/>
    </ligand>
</feature>
<feature type="binding site" evidence="2">
    <location>
        <begin position="117"/>
        <end position="118"/>
    </location>
    <ligand>
        <name>S-adenosyl-L-methionine</name>
        <dbReference type="ChEBI" id="CHEBI:59789"/>
    </ligand>
</feature>
<dbReference type="SUPFAM" id="SSF53335">
    <property type="entry name" value="S-adenosyl-L-methionine-dependent methyltransferases"/>
    <property type="match status" value="1"/>
</dbReference>
<feature type="domain" description="23S rRNA (guanine(745)-N(1))-methyltransferase N-terminal" evidence="3">
    <location>
        <begin position="27"/>
        <end position="62"/>
    </location>
</feature>
<comment type="caution">
    <text evidence="4">The sequence shown here is derived from an EMBL/GenBank/DDBJ whole genome shotgun (WGS) entry which is preliminary data.</text>
</comment>
<feature type="binding site" evidence="1">
    <location>
        <position position="44"/>
    </location>
    <ligand>
        <name>Zn(2+)</name>
        <dbReference type="ChEBI" id="CHEBI:29105"/>
    </ligand>
</feature>
<keyword evidence="1" id="KW-0862">Zinc</keyword>
<feature type="binding site" evidence="1">
    <location>
        <position position="49"/>
    </location>
    <ligand>
        <name>Zn(2+)</name>
        <dbReference type="ChEBI" id="CHEBI:29105"/>
    </ligand>
</feature>
<dbReference type="EMBL" id="JACBZD010000001">
    <property type="protein sequence ID" value="NYI06306.1"/>
    <property type="molecule type" value="Genomic_DNA"/>
</dbReference>
<keyword evidence="1" id="KW-0479">Metal-binding</keyword>
<organism evidence="4 5">
    <name type="scientific">Allostreptomyces psammosilenae</name>
    <dbReference type="NCBI Taxonomy" id="1892865"/>
    <lineage>
        <taxon>Bacteria</taxon>
        <taxon>Bacillati</taxon>
        <taxon>Actinomycetota</taxon>
        <taxon>Actinomycetes</taxon>
        <taxon>Kitasatosporales</taxon>
        <taxon>Streptomycetaceae</taxon>
        <taxon>Allostreptomyces</taxon>
    </lineage>
</organism>
<dbReference type="EC" id="2.1.1.187" evidence="4"/>
<proteinExistence type="predicted"/>
<dbReference type="GO" id="GO:0046872">
    <property type="term" value="F:metal ion binding"/>
    <property type="evidence" value="ECO:0007669"/>
    <property type="project" value="UniProtKB-KW"/>
</dbReference>
<evidence type="ECO:0000256" key="1">
    <source>
        <dbReference type="PIRSR" id="PIRSR018249-1"/>
    </source>
</evidence>
<evidence type="ECO:0000313" key="4">
    <source>
        <dbReference type="EMBL" id="NYI06306.1"/>
    </source>
</evidence>
<dbReference type="GO" id="GO:0052911">
    <property type="term" value="F:23S rRNA (guanine(745)-N(1))-methyltransferase activity"/>
    <property type="evidence" value="ECO:0007669"/>
    <property type="project" value="UniProtKB-EC"/>
</dbReference>
<accession>A0A852ZVA4</accession>
<dbReference type="Gene3D" id="3.40.50.150">
    <property type="entry name" value="Vaccinia Virus protein VP39"/>
    <property type="match status" value="1"/>
</dbReference>
<feature type="binding site" evidence="1">
    <location>
        <position position="28"/>
    </location>
    <ligand>
        <name>Zn(2+)</name>
        <dbReference type="ChEBI" id="CHEBI:29105"/>
    </ligand>
</feature>
<keyword evidence="4" id="KW-0489">Methyltransferase</keyword>
<gene>
    <name evidence="4" type="ORF">FHU37_003249</name>
</gene>
<dbReference type="InterPro" id="IPR016718">
    <property type="entry name" value="rRNA_m1G-MeTrfase_A_prd"/>
</dbReference>
<keyword evidence="5" id="KW-1185">Reference proteome</keyword>
<dbReference type="InterPro" id="IPR029063">
    <property type="entry name" value="SAM-dependent_MTases_sf"/>
</dbReference>